<dbReference type="Pfam" id="PF00482">
    <property type="entry name" value="T2SSF"/>
    <property type="match status" value="1"/>
</dbReference>
<dbReference type="PANTHER" id="PTHR35007">
    <property type="entry name" value="INTEGRAL MEMBRANE PROTEIN-RELATED"/>
    <property type="match status" value="1"/>
</dbReference>
<reference evidence="8" key="1">
    <citation type="journal article" date="2020" name="mSystems">
        <title>Genome- and Community-Level Interaction Insights into Carbon Utilization and Element Cycling Functions of Hydrothermarchaeota in Hydrothermal Sediment.</title>
        <authorList>
            <person name="Zhou Z."/>
            <person name="Liu Y."/>
            <person name="Xu W."/>
            <person name="Pan J."/>
            <person name="Luo Z.H."/>
            <person name="Li M."/>
        </authorList>
    </citation>
    <scope>NUCLEOTIDE SEQUENCE [LARGE SCALE GENOMIC DNA]</scope>
    <source>
        <strain evidence="8">SpSt-508</strain>
    </source>
</reference>
<evidence type="ECO:0000256" key="4">
    <source>
        <dbReference type="ARBA" id="ARBA00022989"/>
    </source>
</evidence>
<proteinExistence type="predicted"/>
<evidence type="ECO:0000256" key="5">
    <source>
        <dbReference type="ARBA" id="ARBA00023136"/>
    </source>
</evidence>
<evidence type="ECO:0000259" key="7">
    <source>
        <dbReference type="Pfam" id="PF00482"/>
    </source>
</evidence>
<evidence type="ECO:0000256" key="6">
    <source>
        <dbReference type="SAM" id="Phobius"/>
    </source>
</evidence>
<comment type="caution">
    <text evidence="8">The sequence shown here is derived from an EMBL/GenBank/DDBJ whole genome shotgun (WGS) entry which is preliminary data.</text>
</comment>
<accession>A0A7C4QTE3</accession>
<keyword evidence="2" id="KW-1003">Cell membrane</keyword>
<keyword evidence="3 6" id="KW-0812">Transmembrane</keyword>
<dbReference type="InterPro" id="IPR042094">
    <property type="entry name" value="T2SS_GspF_sf"/>
</dbReference>
<dbReference type="InterPro" id="IPR018076">
    <property type="entry name" value="T2SS_GspF_dom"/>
</dbReference>
<feature type="domain" description="Type II secretion system protein GspF" evidence="7">
    <location>
        <begin position="157"/>
        <end position="281"/>
    </location>
</feature>
<keyword evidence="5 6" id="KW-0472">Membrane</keyword>
<evidence type="ECO:0000256" key="2">
    <source>
        <dbReference type="ARBA" id="ARBA00022475"/>
    </source>
</evidence>
<keyword evidence="4 6" id="KW-1133">Transmembrane helix</keyword>
<comment type="subcellular location">
    <subcellularLocation>
        <location evidence="1">Cell membrane</location>
        <topology evidence="1">Multi-pass membrane protein</topology>
    </subcellularLocation>
</comment>
<dbReference type="AlphaFoldDB" id="A0A7C4QTE3"/>
<evidence type="ECO:0000313" key="8">
    <source>
        <dbReference type="EMBL" id="HGT37950.1"/>
    </source>
</evidence>
<organism evidence="8">
    <name type="scientific">Schlesneria paludicola</name>
    <dbReference type="NCBI Taxonomy" id="360056"/>
    <lineage>
        <taxon>Bacteria</taxon>
        <taxon>Pseudomonadati</taxon>
        <taxon>Planctomycetota</taxon>
        <taxon>Planctomycetia</taxon>
        <taxon>Planctomycetales</taxon>
        <taxon>Planctomycetaceae</taxon>
        <taxon>Schlesneria</taxon>
    </lineage>
</organism>
<feature type="transmembrane region" description="Helical" evidence="6">
    <location>
        <begin position="98"/>
        <end position="116"/>
    </location>
</feature>
<protein>
    <submittedName>
        <fullName evidence="8">Secretion protein</fullName>
    </submittedName>
</protein>
<dbReference type="EMBL" id="DSVQ01000003">
    <property type="protein sequence ID" value="HGT37950.1"/>
    <property type="molecule type" value="Genomic_DNA"/>
</dbReference>
<feature type="transmembrane region" description="Helical" evidence="6">
    <location>
        <begin position="297"/>
        <end position="316"/>
    </location>
</feature>
<sequence>MDPILLLSVVAFVGAAAMGAAVFTLVQNLGASRAEDRLQILIGAKPQETGATKGIVKEEMVKLGQGAMKEVFGAFSDYLGSWGLFFEQADSPISFEKFLLLSGGLGLVGVAGAAIAQAPLPLYPVAGLLLALGPLAWLWWRRRQRFALFARQLPDALELIARALRSGHSLNSGLHVVAEEMPAPVAYEFSLAYEQQNLGIPIEQALKGMLKRMPNLDLKFFVTAVAIQRQTGGDLAEILDKIGHVVRERFKILGTVQALTGEGRLSGVVLMALPIAIFFAVYYLNPNYVMLLFTTELGKKMVAAGVILQVLGAIVIKKIIDIKV</sequence>
<dbReference type="PANTHER" id="PTHR35007:SF1">
    <property type="entry name" value="PILUS ASSEMBLY PROTEIN"/>
    <property type="match status" value="1"/>
</dbReference>
<dbReference type="Gene3D" id="1.20.81.30">
    <property type="entry name" value="Type II secretion system (T2SS), domain F"/>
    <property type="match status" value="1"/>
</dbReference>
<gene>
    <name evidence="8" type="ORF">ENS64_01575</name>
</gene>
<dbReference type="GO" id="GO:0005886">
    <property type="term" value="C:plasma membrane"/>
    <property type="evidence" value="ECO:0007669"/>
    <property type="project" value="UniProtKB-SubCell"/>
</dbReference>
<feature type="transmembrane region" description="Helical" evidence="6">
    <location>
        <begin position="122"/>
        <end position="140"/>
    </location>
</feature>
<evidence type="ECO:0000256" key="3">
    <source>
        <dbReference type="ARBA" id="ARBA00022692"/>
    </source>
</evidence>
<feature type="transmembrane region" description="Helical" evidence="6">
    <location>
        <begin position="6"/>
        <end position="26"/>
    </location>
</feature>
<name>A0A7C4QTE3_9PLAN</name>
<feature type="transmembrane region" description="Helical" evidence="6">
    <location>
        <begin position="265"/>
        <end position="285"/>
    </location>
</feature>
<evidence type="ECO:0000256" key="1">
    <source>
        <dbReference type="ARBA" id="ARBA00004651"/>
    </source>
</evidence>